<protein>
    <submittedName>
        <fullName evidence="4">Uncharacterized protein</fullName>
    </submittedName>
</protein>
<dbReference type="EMBL" id="PP965499">
    <property type="protein sequence ID" value="XCO00501.1"/>
    <property type="molecule type" value="Genomic_DNA"/>
</dbReference>
<keyword evidence="1" id="KW-0812">Transmembrane</keyword>
<keyword evidence="1" id="KW-1133">Transmembrane helix</keyword>
<organism evidence="4">
    <name type="scientific">Geladintestivirus 1</name>
    <dbReference type="NCBI Taxonomy" id="3233133"/>
    <lineage>
        <taxon>Viruses</taxon>
        <taxon>Duplodnaviria</taxon>
        <taxon>Heunggongvirae</taxon>
        <taxon>Uroviricota</taxon>
        <taxon>Caudoviricetes</taxon>
        <taxon>Crassvirales</taxon>
    </lineage>
</organism>
<feature type="transmembrane region" description="Helical" evidence="1">
    <location>
        <begin position="12"/>
        <end position="29"/>
    </location>
</feature>
<keyword evidence="1" id="KW-0472">Membrane</keyword>
<accession>A0AAU8MHY7</accession>
<evidence type="ECO:0000256" key="1">
    <source>
        <dbReference type="SAM" id="Phobius"/>
    </source>
</evidence>
<proteinExistence type="predicted"/>
<name>A0AAU8MHY7_9CAUD</name>
<evidence type="ECO:0000313" key="2">
    <source>
        <dbReference type="EMBL" id="XCO00306.1"/>
    </source>
</evidence>
<evidence type="ECO:0000313" key="3">
    <source>
        <dbReference type="EMBL" id="XCO00403.1"/>
    </source>
</evidence>
<evidence type="ECO:0000313" key="4">
    <source>
        <dbReference type="EMBL" id="XCO00501.1"/>
    </source>
</evidence>
<reference evidence="4" key="1">
    <citation type="submission" date="2024-06" db="EMBL/GenBank/DDBJ databases">
        <title>Intestivirid acquisition increases across infancy in a wild primate population.</title>
        <authorList>
            <person name="Schneider-Creas I.A."/>
            <person name="Moya I.L."/>
            <person name="Chiou K.L."/>
            <person name="Baniel A."/>
            <person name="Azanaw Haile A."/>
            <person name="Kebede F."/>
            <person name="Abebe B."/>
            <person name="Snyder-Mackler N."/>
            <person name="Varsani A."/>
        </authorList>
    </citation>
    <scope>NUCLEOTIDE SEQUENCE</scope>
    <source>
        <strain evidence="2">Int_RNL_2016_0117_DIX</strain>
        <strain evidence="4">Int_RNL_2017_0546_COW</strain>
        <strain evidence="3">Int_RNL_2018_0945_COW</strain>
    </source>
</reference>
<sequence>MIISVMFLFVKMYRNYIILLHTLYIISIFV</sequence>
<dbReference type="EMBL" id="PP965498">
    <property type="protein sequence ID" value="XCO00403.1"/>
    <property type="molecule type" value="Genomic_DNA"/>
</dbReference>
<dbReference type="EMBL" id="PP965497">
    <property type="protein sequence ID" value="XCO00306.1"/>
    <property type="molecule type" value="Genomic_DNA"/>
</dbReference>